<organism evidence="3 4">
    <name type="scientific">Rhizobium deserti</name>
    <dbReference type="NCBI Taxonomy" id="2547961"/>
    <lineage>
        <taxon>Bacteria</taxon>
        <taxon>Pseudomonadati</taxon>
        <taxon>Pseudomonadota</taxon>
        <taxon>Alphaproteobacteria</taxon>
        <taxon>Hyphomicrobiales</taxon>
        <taxon>Rhizobiaceae</taxon>
        <taxon>Rhizobium/Agrobacterium group</taxon>
        <taxon>Rhizobium</taxon>
    </lineage>
</organism>
<dbReference type="Pfam" id="PF00534">
    <property type="entry name" value="Glycos_transf_1"/>
    <property type="match status" value="1"/>
</dbReference>
<feature type="domain" description="Glycosyl transferase family 1" evidence="2">
    <location>
        <begin position="238"/>
        <end position="354"/>
    </location>
</feature>
<dbReference type="SUPFAM" id="SSF53756">
    <property type="entry name" value="UDP-Glycosyltransferase/glycogen phosphorylase"/>
    <property type="match status" value="1"/>
</dbReference>
<reference evidence="3 4" key="1">
    <citation type="submission" date="2019-03" db="EMBL/GenBank/DDBJ databases">
        <title>Rhizobium sp. nov., an bacterium isolated from biocrust in Mu Us Desert.</title>
        <authorList>
            <person name="Lixiong L."/>
        </authorList>
    </citation>
    <scope>NUCLEOTIDE SEQUENCE [LARGE SCALE GENOMIC DNA]</scope>
    <source>
        <strain evidence="3 4">SPY-1</strain>
    </source>
</reference>
<protein>
    <submittedName>
        <fullName evidence="3">Glycosyltransferase family 1 protein</fullName>
    </submittedName>
</protein>
<dbReference type="PANTHER" id="PTHR46401">
    <property type="entry name" value="GLYCOSYLTRANSFERASE WBBK-RELATED"/>
    <property type="match status" value="1"/>
</dbReference>
<proteinExistence type="predicted"/>
<dbReference type="InterPro" id="IPR001296">
    <property type="entry name" value="Glyco_trans_1"/>
</dbReference>
<dbReference type="AlphaFoldDB" id="A0A4R5UIG5"/>
<dbReference type="PANTHER" id="PTHR46401:SF2">
    <property type="entry name" value="GLYCOSYLTRANSFERASE WBBK-RELATED"/>
    <property type="match status" value="1"/>
</dbReference>
<sequence length="378" mass="43319">MEEALHSLIVPPLRIETELVIFDISRLYRNRSASFGTGVDRIDLAIGMDLVRRWQENCFFIYSDELGYRVFDNHAGRLWLEQIEDRWYGDSKSPVMTLPSWLSARTHRTVRSLIPKVSPERLTYVVASHSGLPRHAKQWVRLDPKRELRRHLYLHDLIPLQYPEYQRPHTQKQFLSYLANILSPLCDVTCNSFYTRSCLQDYLEHTNQSIGEIHVAMPAVVARSNGSPLPSVPRPAGPYFVALGTIEPRKNHLLLLNIWRELAQEKKDIHLVIIGRRGWENENIIDMLERCRPIQHLVHEYTGLQDMEVTALLLGSKGLLFPSFVEGLGIPALEAAALGIPLILSDIPAFRELNLNAPLIHPLDGLEWKRQVTALAVD</sequence>
<dbReference type="Gene3D" id="3.40.50.2000">
    <property type="entry name" value="Glycogen Phosphorylase B"/>
    <property type="match status" value="1"/>
</dbReference>
<name>A0A4R5UIG5_9HYPH</name>
<dbReference type="GO" id="GO:0016757">
    <property type="term" value="F:glycosyltransferase activity"/>
    <property type="evidence" value="ECO:0007669"/>
    <property type="project" value="InterPro"/>
</dbReference>
<accession>A0A4R5UIG5</accession>
<evidence type="ECO:0000313" key="4">
    <source>
        <dbReference type="Proteomes" id="UP000295238"/>
    </source>
</evidence>
<dbReference type="Proteomes" id="UP000295238">
    <property type="component" value="Unassembled WGS sequence"/>
</dbReference>
<keyword evidence="1 3" id="KW-0808">Transferase</keyword>
<evidence type="ECO:0000313" key="3">
    <source>
        <dbReference type="EMBL" id="TDK36600.1"/>
    </source>
</evidence>
<evidence type="ECO:0000256" key="1">
    <source>
        <dbReference type="ARBA" id="ARBA00022679"/>
    </source>
</evidence>
<evidence type="ECO:0000259" key="2">
    <source>
        <dbReference type="Pfam" id="PF00534"/>
    </source>
</evidence>
<dbReference type="EMBL" id="SMTL01000002">
    <property type="protein sequence ID" value="TDK36600.1"/>
    <property type="molecule type" value="Genomic_DNA"/>
</dbReference>
<keyword evidence="4" id="KW-1185">Reference proteome</keyword>
<gene>
    <name evidence="3" type="ORF">E2F50_06635</name>
</gene>
<comment type="caution">
    <text evidence="3">The sequence shown here is derived from an EMBL/GenBank/DDBJ whole genome shotgun (WGS) entry which is preliminary data.</text>
</comment>